<feature type="region of interest" description="Disordered" evidence="14">
    <location>
        <begin position="1390"/>
        <end position="1414"/>
    </location>
</feature>
<evidence type="ECO:0000313" key="19">
    <source>
        <dbReference type="Proteomes" id="UP001583186"/>
    </source>
</evidence>
<dbReference type="Pfam" id="PF23593">
    <property type="entry name" value="HEAT_ATR"/>
    <property type="match status" value="1"/>
</dbReference>
<dbReference type="InterPro" id="IPR016024">
    <property type="entry name" value="ARM-type_fold"/>
</dbReference>
<evidence type="ECO:0000256" key="4">
    <source>
        <dbReference type="ARBA" id="ARBA00012513"/>
    </source>
</evidence>
<evidence type="ECO:0000256" key="13">
    <source>
        <dbReference type="ARBA" id="ARBA00025079"/>
    </source>
</evidence>
<keyword evidence="7" id="KW-0547">Nucleotide-binding</keyword>
<comment type="caution">
    <text evidence="18">The sequence shown here is derived from an EMBL/GenBank/DDBJ whole genome shotgun (WGS) entry which is preliminary data.</text>
</comment>
<dbReference type="InterPro" id="IPR050517">
    <property type="entry name" value="DDR_Repair_Kinase"/>
</dbReference>
<dbReference type="InterPro" id="IPR003152">
    <property type="entry name" value="FATC_dom"/>
</dbReference>
<keyword evidence="11" id="KW-0234">DNA repair</keyword>
<feature type="compositionally biased region" description="Basic and acidic residues" evidence="14">
    <location>
        <begin position="37"/>
        <end position="48"/>
    </location>
</feature>
<evidence type="ECO:0000256" key="8">
    <source>
        <dbReference type="ARBA" id="ARBA00022763"/>
    </source>
</evidence>
<evidence type="ECO:0000256" key="12">
    <source>
        <dbReference type="ARBA" id="ARBA00023242"/>
    </source>
</evidence>
<keyword evidence="10" id="KW-0067">ATP-binding</keyword>
<keyword evidence="19" id="KW-1185">Reference proteome</keyword>
<sequence length="2136" mass="239105">MSLPPHNASLRPEAGGEPALSPAEPQIPQQNQQNTHNLDDDSADTRERNPKRRKTESSAPVPILTNIRSRICAKFGVEMGDNVRETLNSMCEAIMDREDLQDEQAICSALQLLSQVLCAIDHTLILSDPDDNNSSLICKPCKTFDTSYTPPRHREKERQDAACAFKLFQSIITNLVPQTGPLTVRALIFLRRMALHANTDDILDYEQSDLCKWCSAQLYSPDKAVRDQAAKSVSVFVRDRSDGSNRVMEKNRRRFYRGLEHMLASGDCITQETSSLVWMYLGMAVAENQLRPMLCGLLAHLDSEHIPVWNKAISELRYLASYFGRTPNEIFEPYWRKTAHFIVKHIADRPDVANAIANLFGTTAPKLALRLQSQAIPLLLYEHQTAAIRKISEYRGDGDELWLTLMDKSNLMSILALWVRLPAESGALEDLMERFQSFSPRLGPATIREVMGAAAVPVLAELFIQLTYEPALSPVIFPSIVEGIGFTPILTIARLLNTNTNLQEDDDIVIDFLSQHVLGFTTRLSDVRVYDGKRHLCHWINGIEALEILIKYLRSEIRVARPQVIAFLLDALGDHPGYAACWQASVRRAAISCWAALVQNVGEENVHTLVETTFCVIRKNWSQFGDWEKEKCQELLQWLLAKPNGRHRECIVEKVDVLPRLHISELQKSVDNKIDKLRKPLGGMQTIDLFAQRIVHENLDVVWVALEDAKEFLQHNQDFLQAPIQGEKSDSAVAHFVRALLDCSAKYNSSEPALASACMACIGLIGCLDANRLGAVAKDPPFVVIYNFRMMEESLDFVIYMLQHVLTRAFLSATNSTSQGLIAYAVQTLLTRCGISTAVLNQGRELKSTYEKWKALPELVQVVLSPLLVSKYHIAPPGRVQTRYPIFRPGRTYGDWLRTLVVDLLAKPQNQFGEILYESLSRTARGNDLAVAEFLLPYMVVCVVTGPRSSEQDREQITLELQHISQYQLPDEAPSADREQAKLFYDAVFRVIEYAFVWLRSCIHHDKPTGVAHMEKFIEAFPAEVLSQKALYCKDYARAMFFLEPVAMASVPKEDVDETARRDKAESDMIDIYAQIDDPDYLGGIMSKAGSFVEMNTYRKALLEQKAGRWESATTWHLSDLSSEPDNVDIQARVLKCFLEAGHHDALLARVDGMNLSEAPAGTISKVLPLALEASWATFQWNKLDAMVPVYKGDTFDIFNVGVASALSYLQRQNMEEFDKALDKIVDRVASSMSYSTTASLQACHEAMLRAHVVTDLRLISSVTRTDTDVMERRSSGQGPKKTRTALATLIQRLDLLEDVSDKRYLLSLQRAAMESLRPIYGDKEISTLWLLSARLARKTGSNGECLKAIAHARQLGDPAAEVENARRQWAWGGKHQAIADLRVAISHGLPSNDDNSSSNGGGGAAGTANTGSFGQKWSTHEAAPLAARAGLLLTRWLDASGETSRLALRESYKELSSKYNEWEKSHYFLGRHYKKVTESEQVLKYDEQSDTYVIGELARLEIENYMRAARLGTKYLHMTLPRFLTVWLSLGSQIEKAPDGTTVSKELVQRRKDVLFSLHRRLLKHVQRLPAFIFYTALPQLVARISHPHREVCYVLDQIITKVVQAYPRQASWSVFGVMTARPKTSSTKAPGERLIKSLTTAAASSSSSSSSMASTENLTVIFKTGIELADELVKIGRKGNYRANNTTKAVSLQRDMNFRKNQPIDLVVPIARCLTAAMPGRIADSSVMGGASGLSAATAAAMNPSSAAASMTSTGEVSNSATVMALLMHNPFASDVITIQSFQDEVLILGSLAQPRKLTIRGSDGRLYDILLKPKDDMRTDQRIMEVNAQINQALRKDTEATRRQLSIRTYAVTPLNEDCGIIEWVLGLKTLREILRPYYDLRRTQVQPRPPEPLEIQKMLTEAGTPRQRVHMFTTVVLPAFPPVLQEWFMRRFPYPASWFTARLQFTRSAAVMSMTGAVLGLGDRHCENVLVDQDSGGVMHVDFNCLFEKGRLFTQPETVPFRLTQNMRAAMGICDDRGPFRRSCELTLQMMREQEETLLAVLEAFIHDPTLDLQADPRGGGQQHHAAARAKPAPVVKLDPQSVVRNIKRRINGLLLEETIPLGVEGQALELIKQATEAANLSAMYIGWAPHW</sequence>
<dbReference type="Pfam" id="PF02260">
    <property type="entry name" value="FATC"/>
    <property type="match status" value="1"/>
</dbReference>
<dbReference type="InterPro" id="IPR057564">
    <property type="entry name" value="HEAT_ATR"/>
</dbReference>
<proteinExistence type="inferred from homology"/>
<gene>
    <name evidence="18" type="primary">MEC1</name>
    <name evidence="18" type="ORF">Sste5346_006750</name>
</gene>
<evidence type="ECO:0000256" key="2">
    <source>
        <dbReference type="ARBA" id="ARBA00010769"/>
    </source>
</evidence>
<feature type="domain" description="FATC" evidence="17">
    <location>
        <begin position="2104"/>
        <end position="2136"/>
    </location>
</feature>
<comment type="similarity">
    <text evidence="2">Belongs to the PI3/PI4-kinase family. ATM subfamily.</text>
</comment>
<evidence type="ECO:0000313" key="18">
    <source>
        <dbReference type="EMBL" id="KAL1892858.1"/>
    </source>
</evidence>
<evidence type="ECO:0000256" key="10">
    <source>
        <dbReference type="ARBA" id="ARBA00022840"/>
    </source>
</evidence>
<dbReference type="PROSITE" id="PS51190">
    <property type="entry name" value="FATC"/>
    <property type="match status" value="1"/>
</dbReference>
<organism evidence="18 19">
    <name type="scientific">Sporothrix stenoceras</name>
    <dbReference type="NCBI Taxonomy" id="5173"/>
    <lineage>
        <taxon>Eukaryota</taxon>
        <taxon>Fungi</taxon>
        <taxon>Dikarya</taxon>
        <taxon>Ascomycota</taxon>
        <taxon>Pezizomycotina</taxon>
        <taxon>Sordariomycetes</taxon>
        <taxon>Sordariomycetidae</taxon>
        <taxon>Ophiostomatales</taxon>
        <taxon>Ophiostomataceae</taxon>
        <taxon>Sporothrix</taxon>
    </lineage>
</organism>
<evidence type="ECO:0000256" key="6">
    <source>
        <dbReference type="ARBA" id="ARBA00022679"/>
    </source>
</evidence>
<feature type="compositionally biased region" description="Polar residues" evidence="14">
    <location>
        <begin position="27"/>
        <end position="36"/>
    </location>
</feature>
<dbReference type="Gene3D" id="1.10.1070.11">
    <property type="entry name" value="Phosphatidylinositol 3-/4-kinase, catalytic domain"/>
    <property type="match status" value="1"/>
</dbReference>
<dbReference type="GO" id="GO:0004674">
    <property type="term" value="F:protein serine/threonine kinase activity"/>
    <property type="evidence" value="ECO:0007669"/>
    <property type="project" value="UniProtKB-EC"/>
</dbReference>
<dbReference type="Proteomes" id="UP001583186">
    <property type="component" value="Unassembled WGS sequence"/>
</dbReference>
<dbReference type="InterPro" id="IPR036940">
    <property type="entry name" value="PI3/4_kinase_cat_sf"/>
</dbReference>
<dbReference type="InterPro" id="IPR014009">
    <property type="entry name" value="PIK_FAT"/>
</dbReference>
<keyword evidence="5" id="KW-0723">Serine/threonine-protein kinase</keyword>
<dbReference type="SUPFAM" id="SSF48371">
    <property type="entry name" value="ARM repeat"/>
    <property type="match status" value="1"/>
</dbReference>
<comment type="subcellular location">
    <subcellularLocation>
        <location evidence="1">Nucleus</location>
    </subcellularLocation>
</comment>
<keyword evidence="9 18" id="KW-0418">Kinase</keyword>
<feature type="domain" description="FAT" evidence="16">
    <location>
        <begin position="1025"/>
        <end position="1622"/>
    </location>
</feature>
<comment type="subunit">
    <text evidence="3">Associates with DNA double-strand breaks.</text>
</comment>
<evidence type="ECO:0000256" key="11">
    <source>
        <dbReference type="ARBA" id="ARBA00023204"/>
    </source>
</evidence>
<dbReference type="InterPro" id="IPR056802">
    <property type="entry name" value="ATR-like_M-HEAT"/>
</dbReference>
<protein>
    <recommendedName>
        <fullName evidence="4">non-specific serine/threonine protein kinase</fullName>
        <ecNumber evidence="4">2.7.11.1</ecNumber>
    </recommendedName>
</protein>
<dbReference type="InterPro" id="IPR000403">
    <property type="entry name" value="PI3/4_kinase_cat_dom"/>
</dbReference>
<dbReference type="SUPFAM" id="SSF56112">
    <property type="entry name" value="Protein kinase-like (PK-like)"/>
    <property type="match status" value="1"/>
</dbReference>
<dbReference type="Pfam" id="PF02259">
    <property type="entry name" value="FAT"/>
    <property type="match status" value="1"/>
</dbReference>
<dbReference type="InterPro" id="IPR003151">
    <property type="entry name" value="PIK-rel_kinase_FAT"/>
</dbReference>
<dbReference type="EMBL" id="JAWCUI010000041">
    <property type="protein sequence ID" value="KAL1892858.1"/>
    <property type="molecule type" value="Genomic_DNA"/>
</dbReference>
<evidence type="ECO:0000256" key="14">
    <source>
        <dbReference type="SAM" id="MobiDB-lite"/>
    </source>
</evidence>
<dbReference type="SMART" id="SM00802">
    <property type="entry name" value="UME"/>
    <property type="match status" value="1"/>
</dbReference>
<keyword evidence="8" id="KW-0227">DNA damage</keyword>
<feature type="region of interest" description="Disordered" evidence="14">
    <location>
        <begin position="1"/>
        <end position="60"/>
    </location>
</feature>
<dbReference type="PANTHER" id="PTHR11139:SF125">
    <property type="entry name" value="SERINE_THREONINE-PROTEIN KINASE MEC1"/>
    <property type="match status" value="1"/>
</dbReference>
<dbReference type="PROSITE" id="PS50290">
    <property type="entry name" value="PI3_4_KINASE_3"/>
    <property type="match status" value="1"/>
</dbReference>
<dbReference type="Pfam" id="PF00454">
    <property type="entry name" value="PI3_PI4_kinase"/>
    <property type="match status" value="1"/>
</dbReference>
<dbReference type="Gene3D" id="3.30.1010.10">
    <property type="entry name" value="Phosphatidylinositol 3-kinase Catalytic Subunit, Chain A, domain 4"/>
    <property type="match status" value="1"/>
</dbReference>
<evidence type="ECO:0000256" key="5">
    <source>
        <dbReference type="ARBA" id="ARBA00022527"/>
    </source>
</evidence>
<dbReference type="Pfam" id="PF08064">
    <property type="entry name" value="UME"/>
    <property type="match status" value="1"/>
</dbReference>
<dbReference type="CDD" id="cd00892">
    <property type="entry name" value="PIKKc_ATR"/>
    <property type="match status" value="1"/>
</dbReference>
<keyword evidence="12" id="KW-0539">Nucleus</keyword>
<comment type="function">
    <text evidence="13">Serine/threonine protein kinase which activates checkpoint signaling upon genotoxic stresses such as ionizing radiation (IR), ultraviolet light (UV), or DNA replication stalling, thereby acting as a DNA damage sensor. Recognizes the substrate consensus sequence [ST]-Q. Phosphorylates histone H2A to form H2AS128ph (gamma-H2A) at sites of DNA damage, involved in the regulation of DNA damage response mechanism. Required for the control of telomere length and genome stability.</text>
</comment>
<evidence type="ECO:0000256" key="7">
    <source>
        <dbReference type="ARBA" id="ARBA00022741"/>
    </source>
</evidence>
<name>A0ABR3YYP7_9PEZI</name>
<dbReference type="EC" id="2.7.11.1" evidence="4"/>
<dbReference type="InterPro" id="IPR012993">
    <property type="entry name" value="UME"/>
</dbReference>
<dbReference type="PROSITE" id="PS51189">
    <property type="entry name" value="FAT"/>
    <property type="match status" value="1"/>
</dbReference>
<dbReference type="SMART" id="SM00146">
    <property type="entry name" value="PI3Kc"/>
    <property type="match status" value="1"/>
</dbReference>
<reference evidence="18 19" key="1">
    <citation type="journal article" date="2024" name="IMA Fungus">
        <title>IMA Genome - F19 : A genome assembly and annotation guide to empower mycologists, including annotated draft genome sequences of Ceratocystis pirilliformis, Diaporthe australafricana, Fusarium ophioides, Paecilomyces lecythidis, and Sporothrix stenoceras.</title>
        <authorList>
            <person name="Aylward J."/>
            <person name="Wilson A.M."/>
            <person name="Visagie C.M."/>
            <person name="Spraker J."/>
            <person name="Barnes I."/>
            <person name="Buitendag C."/>
            <person name="Ceriani C."/>
            <person name="Del Mar Angel L."/>
            <person name="du Plessis D."/>
            <person name="Fuchs T."/>
            <person name="Gasser K."/>
            <person name="Kramer D."/>
            <person name="Li W."/>
            <person name="Munsamy K."/>
            <person name="Piso A."/>
            <person name="Price J.L."/>
            <person name="Sonnekus B."/>
            <person name="Thomas C."/>
            <person name="van der Nest A."/>
            <person name="van Dijk A."/>
            <person name="van Heerden A."/>
            <person name="van Vuuren N."/>
            <person name="Yilmaz N."/>
            <person name="Duong T.A."/>
            <person name="van der Merwe N.A."/>
            <person name="Wingfield M.J."/>
            <person name="Wingfield B.D."/>
        </authorList>
    </citation>
    <scope>NUCLEOTIDE SEQUENCE [LARGE SCALE GENOMIC DNA]</scope>
    <source>
        <strain evidence="18 19">CMW 5346</strain>
    </source>
</reference>
<evidence type="ECO:0000256" key="3">
    <source>
        <dbReference type="ARBA" id="ARBA00011370"/>
    </source>
</evidence>
<evidence type="ECO:0000256" key="9">
    <source>
        <dbReference type="ARBA" id="ARBA00022777"/>
    </source>
</evidence>
<dbReference type="SMART" id="SM01343">
    <property type="entry name" value="FATC"/>
    <property type="match status" value="1"/>
</dbReference>
<dbReference type="Pfam" id="PF25030">
    <property type="entry name" value="M-HEAT_ATR"/>
    <property type="match status" value="1"/>
</dbReference>
<accession>A0ABR3YYP7</accession>
<evidence type="ECO:0000259" key="15">
    <source>
        <dbReference type="PROSITE" id="PS50290"/>
    </source>
</evidence>
<dbReference type="PANTHER" id="PTHR11139">
    <property type="entry name" value="ATAXIA TELANGIECTASIA MUTATED ATM -RELATED"/>
    <property type="match status" value="1"/>
</dbReference>
<dbReference type="InterPro" id="IPR011009">
    <property type="entry name" value="Kinase-like_dom_sf"/>
</dbReference>
<evidence type="ECO:0000259" key="16">
    <source>
        <dbReference type="PROSITE" id="PS51189"/>
    </source>
</evidence>
<evidence type="ECO:0000256" key="1">
    <source>
        <dbReference type="ARBA" id="ARBA00004123"/>
    </source>
</evidence>
<keyword evidence="6 18" id="KW-0808">Transferase</keyword>
<feature type="domain" description="PI3K/PI4K catalytic" evidence="15">
    <location>
        <begin position="1784"/>
        <end position="2103"/>
    </location>
</feature>
<evidence type="ECO:0000259" key="17">
    <source>
        <dbReference type="PROSITE" id="PS51190"/>
    </source>
</evidence>